<evidence type="ECO:0000256" key="4">
    <source>
        <dbReference type="ARBA" id="ARBA00022750"/>
    </source>
</evidence>
<evidence type="ECO:0000313" key="13">
    <source>
        <dbReference type="EMBL" id="KUJ13704.1"/>
    </source>
</evidence>
<evidence type="ECO:0000256" key="5">
    <source>
        <dbReference type="ARBA" id="ARBA00022801"/>
    </source>
</evidence>
<feature type="signal peptide" evidence="11">
    <location>
        <begin position="1"/>
        <end position="21"/>
    </location>
</feature>
<dbReference type="InterPro" id="IPR033121">
    <property type="entry name" value="PEPTIDASE_A1"/>
</dbReference>
<dbReference type="OrthoDB" id="771136at2759"/>
<dbReference type="KEGG" id="psco:LY89DRAFT_736708"/>
<feature type="chain" id="PRO_5008267705" evidence="11">
    <location>
        <begin position="22"/>
        <end position="531"/>
    </location>
</feature>
<dbReference type="PROSITE" id="PS00141">
    <property type="entry name" value="ASP_PROTEASE"/>
    <property type="match status" value="2"/>
</dbReference>
<feature type="active site" evidence="6">
    <location>
        <position position="78"/>
    </location>
</feature>
<keyword evidence="10" id="KW-0812">Transmembrane</keyword>
<keyword evidence="3 11" id="KW-0732">Signal</keyword>
<dbReference type="GeneID" id="28829892"/>
<evidence type="ECO:0000256" key="6">
    <source>
        <dbReference type="PIRSR" id="PIRSR601461-1"/>
    </source>
</evidence>
<evidence type="ECO:0000313" key="14">
    <source>
        <dbReference type="Proteomes" id="UP000070700"/>
    </source>
</evidence>
<feature type="region of interest" description="Disordered" evidence="9">
    <location>
        <begin position="455"/>
        <end position="499"/>
    </location>
</feature>
<evidence type="ECO:0000256" key="7">
    <source>
        <dbReference type="PIRSR" id="PIRSR601461-2"/>
    </source>
</evidence>
<dbReference type="InterPro" id="IPR033876">
    <property type="entry name" value="SAP-like"/>
</dbReference>
<feature type="domain" description="Peptidase A1" evidence="12">
    <location>
        <begin position="60"/>
        <end position="417"/>
    </location>
</feature>
<dbReference type="CDD" id="cd05474">
    <property type="entry name" value="SAP_like"/>
    <property type="match status" value="1"/>
</dbReference>
<evidence type="ECO:0000256" key="11">
    <source>
        <dbReference type="SAM" id="SignalP"/>
    </source>
</evidence>
<dbReference type="PANTHER" id="PTHR47966:SF65">
    <property type="entry name" value="ASPARTIC-TYPE ENDOPEPTIDASE"/>
    <property type="match status" value="1"/>
</dbReference>
<protein>
    <submittedName>
        <fullName evidence="13">Acid protease</fullName>
    </submittedName>
</protein>
<dbReference type="PROSITE" id="PS51767">
    <property type="entry name" value="PEPTIDASE_A1"/>
    <property type="match status" value="1"/>
</dbReference>
<sequence>MKLPSISSILAIAALGSCASATFTMSIAKSQGVKNIKKRSLSTRATITESLANNFTGGDYIAQVSVGTPPQTQTLAIDTGSSDVWLMSSTADLCTDPALQEEDGTGGCASTFDSSKSSSFKVVDANGFDISYADNSGAQGDYVTDDFTIGGSTIKALEMGLAYNVTLQTGLMGIGYDKNEASDSTDGDGFIYPSIIDQMMSQGLINTKSYSLYLNDYEASTGSIIFGGLDADKYHGKLLQVPIVPDEYSNGTQVYAEFSVAMTGFGITTNAGNTTNFTISSYQTPAILDSGTTLTYLPNRLVEDIYNAIGAEEDEDGNAYVDCSVRDNNPDMTFNFGFGGASGLTIAVPANELIFDLTGIFSTGGIDPGTGGSGGTCALGIMPGDSEESDGPYILGDVFLRSAYVVYDLQNNLIALAQTNFNSTTSSIVEFQASATTIPNVSGVASSAQVTETNTGILGGGGGPKTTSATGTATTDGSKTTSTSGTGTGASTSNTSKSAATGTVPAFDIKALFVLGISSVFTVLGASFILA</sequence>
<keyword evidence="10" id="KW-0472">Membrane</keyword>
<feature type="compositionally biased region" description="Low complexity" evidence="9">
    <location>
        <begin position="465"/>
        <end position="499"/>
    </location>
</feature>
<accession>A0A194X154</accession>
<dbReference type="AlphaFoldDB" id="A0A194X154"/>
<evidence type="ECO:0000256" key="8">
    <source>
        <dbReference type="RuleBase" id="RU000454"/>
    </source>
</evidence>
<dbReference type="InParanoid" id="A0A194X154"/>
<keyword evidence="7" id="KW-1015">Disulfide bond</keyword>
<dbReference type="EMBL" id="KQ947421">
    <property type="protein sequence ID" value="KUJ13704.1"/>
    <property type="molecule type" value="Genomic_DNA"/>
</dbReference>
<dbReference type="InterPro" id="IPR021109">
    <property type="entry name" value="Peptidase_aspartic_dom_sf"/>
</dbReference>
<evidence type="ECO:0000256" key="1">
    <source>
        <dbReference type="ARBA" id="ARBA00007447"/>
    </source>
</evidence>
<evidence type="ECO:0000256" key="10">
    <source>
        <dbReference type="SAM" id="Phobius"/>
    </source>
</evidence>
<dbReference type="FunCoup" id="A0A194X154">
    <property type="interactions" value="392"/>
</dbReference>
<keyword evidence="5 8" id="KW-0378">Hydrolase</keyword>
<evidence type="ECO:0000256" key="9">
    <source>
        <dbReference type="SAM" id="MobiDB-lite"/>
    </source>
</evidence>
<dbReference type="GO" id="GO:0006508">
    <property type="term" value="P:proteolysis"/>
    <property type="evidence" value="ECO:0007669"/>
    <property type="project" value="UniProtKB-KW"/>
</dbReference>
<dbReference type="Gene3D" id="2.40.70.10">
    <property type="entry name" value="Acid Proteases"/>
    <property type="match status" value="2"/>
</dbReference>
<evidence type="ECO:0000256" key="3">
    <source>
        <dbReference type="ARBA" id="ARBA00022729"/>
    </source>
</evidence>
<keyword evidence="4 8" id="KW-0064">Aspartyl protease</keyword>
<feature type="transmembrane region" description="Helical" evidence="10">
    <location>
        <begin position="511"/>
        <end position="530"/>
    </location>
</feature>
<evidence type="ECO:0000259" key="12">
    <source>
        <dbReference type="PROSITE" id="PS51767"/>
    </source>
</evidence>
<reference evidence="13 14" key="1">
    <citation type="submission" date="2015-10" db="EMBL/GenBank/DDBJ databases">
        <title>Full genome of DAOMC 229536 Phialocephala scopiformis, a fungal endophyte of spruce producing the potent anti-insectan compound rugulosin.</title>
        <authorList>
            <consortium name="DOE Joint Genome Institute"/>
            <person name="Walker A.K."/>
            <person name="Frasz S.L."/>
            <person name="Seifert K.A."/>
            <person name="Miller J.D."/>
            <person name="Mondo S.J."/>
            <person name="Labutti K."/>
            <person name="Lipzen A."/>
            <person name="Dockter R."/>
            <person name="Kennedy M."/>
            <person name="Grigoriev I.V."/>
            <person name="Spatafora J.W."/>
        </authorList>
    </citation>
    <scope>NUCLEOTIDE SEQUENCE [LARGE SCALE GENOMIC DNA]</scope>
    <source>
        <strain evidence="13 14">CBS 120377</strain>
    </source>
</reference>
<dbReference type="InterPro" id="IPR001461">
    <property type="entry name" value="Aspartic_peptidase_A1"/>
</dbReference>
<dbReference type="Proteomes" id="UP000070700">
    <property type="component" value="Unassembled WGS sequence"/>
</dbReference>
<dbReference type="RefSeq" id="XP_018068059.1">
    <property type="nucleotide sequence ID" value="XM_018220166.1"/>
</dbReference>
<keyword evidence="2 8" id="KW-0645">Protease</keyword>
<proteinExistence type="inferred from homology"/>
<feature type="active site" evidence="6">
    <location>
        <position position="289"/>
    </location>
</feature>
<dbReference type="PROSITE" id="PS51257">
    <property type="entry name" value="PROKAR_LIPOPROTEIN"/>
    <property type="match status" value="1"/>
</dbReference>
<dbReference type="GO" id="GO:0004190">
    <property type="term" value="F:aspartic-type endopeptidase activity"/>
    <property type="evidence" value="ECO:0007669"/>
    <property type="project" value="UniProtKB-KW"/>
</dbReference>
<evidence type="ECO:0000256" key="2">
    <source>
        <dbReference type="ARBA" id="ARBA00022670"/>
    </source>
</evidence>
<keyword evidence="10" id="KW-1133">Transmembrane helix</keyword>
<dbReference type="PRINTS" id="PR00792">
    <property type="entry name" value="PEPSIN"/>
</dbReference>
<keyword evidence="14" id="KW-1185">Reference proteome</keyword>
<organism evidence="13 14">
    <name type="scientific">Mollisia scopiformis</name>
    <name type="common">Conifer needle endophyte fungus</name>
    <name type="synonym">Phialocephala scopiformis</name>
    <dbReference type="NCBI Taxonomy" id="149040"/>
    <lineage>
        <taxon>Eukaryota</taxon>
        <taxon>Fungi</taxon>
        <taxon>Dikarya</taxon>
        <taxon>Ascomycota</taxon>
        <taxon>Pezizomycotina</taxon>
        <taxon>Leotiomycetes</taxon>
        <taxon>Helotiales</taxon>
        <taxon>Mollisiaceae</taxon>
        <taxon>Mollisia</taxon>
    </lineage>
</organism>
<dbReference type="Pfam" id="PF00026">
    <property type="entry name" value="Asp"/>
    <property type="match status" value="1"/>
</dbReference>
<feature type="disulfide bond" evidence="7">
    <location>
        <begin position="323"/>
        <end position="377"/>
    </location>
</feature>
<dbReference type="SUPFAM" id="SSF50630">
    <property type="entry name" value="Acid proteases"/>
    <property type="match status" value="1"/>
</dbReference>
<dbReference type="InterPro" id="IPR001969">
    <property type="entry name" value="Aspartic_peptidase_AS"/>
</dbReference>
<gene>
    <name evidence="13" type="ORF">LY89DRAFT_736708</name>
</gene>
<dbReference type="PANTHER" id="PTHR47966">
    <property type="entry name" value="BETA-SITE APP-CLEAVING ENZYME, ISOFORM A-RELATED"/>
    <property type="match status" value="1"/>
</dbReference>
<name>A0A194X154_MOLSC</name>
<comment type="similarity">
    <text evidence="1 8">Belongs to the peptidase A1 family.</text>
</comment>